<dbReference type="InterPro" id="IPR046341">
    <property type="entry name" value="SET_dom_sf"/>
</dbReference>
<gene>
    <name evidence="2" type="ORF">E2C01_004785</name>
</gene>
<proteinExistence type="predicted"/>
<reference evidence="2 3" key="1">
    <citation type="submission" date="2019-05" db="EMBL/GenBank/DDBJ databases">
        <title>Another draft genome of Portunus trituberculatus and its Hox gene families provides insights of decapod evolution.</title>
        <authorList>
            <person name="Jeong J.-H."/>
            <person name="Song I."/>
            <person name="Kim S."/>
            <person name="Choi T."/>
            <person name="Kim D."/>
            <person name="Ryu S."/>
            <person name="Kim W."/>
        </authorList>
    </citation>
    <scope>NUCLEOTIDE SEQUENCE [LARGE SCALE GENOMIC DNA]</scope>
    <source>
        <tissue evidence="2">Muscle</tissue>
    </source>
</reference>
<name>A0A5B7CQK6_PORTR</name>
<dbReference type="EMBL" id="VSRR010000198">
    <property type="protein sequence ID" value="MPC12107.1"/>
    <property type="molecule type" value="Genomic_DNA"/>
</dbReference>
<evidence type="ECO:0000313" key="2">
    <source>
        <dbReference type="EMBL" id="MPC12107.1"/>
    </source>
</evidence>
<dbReference type="AlphaFoldDB" id="A0A5B7CQK6"/>
<evidence type="ECO:0000256" key="1">
    <source>
        <dbReference type="SAM" id="MobiDB-lite"/>
    </source>
</evidence>
<dbReference type="OrthoDB" id="6369905at2759"/>
<sequence>MFLQGKIQEVTSLRCVILSDFISLEFSLWQLSVCKAEKELKSSFDTVLLFGAEGKRYLSTVDPRRSNWTRYLRPAPDRDSANLVVVLRPILDHNNKTHHIRLHRRLQNPDSHDSPSSWRAVVVVAPKNHPPFPTLVAVVGEAHETPWEPAPFSPGTRRRPGGETVLTSGSNNVLQQPGGGAGVNVGPTLHSAYDVAPSRVW</sequence>
<accession>A0A5B7CQK6</accession>
<keyword evidence="3" id="KW-1185">Reference proteome</keyword>
<dbReference type="Gene3D" id="2.170.270.10">
    <property type="entry name" value="SET domain"/>
    <property type="match status" value="1"/>
</dbReference>
<feature type="compositionally biased region" description="Polar residues" evidence="1">
    <location>
        <begin position="165"/>
        <end position="175"/>
    </location>
</feature>
<comment type="caution">
    <text evidence="2">The sequence shown here is derived from an EMBL/GenBank/DDBJ whole genome shotgun (WGS) entry which is preliminary data.</text>
</comment>
<evidence type="ECO:0000313" key="3">
    <source>
        <dbReference type="Proteomes" id="UP000324222"/>
    </source>
</evidence>
<organism evidence="2 3">
    <name type="scientific">Portunus trituberculatus</name>
    <name type="common">Swimming crab</name>
    <name type="synonym">Neptunus trituberculatus</name>
    <dbReference type="NCBI Taxonomy" id="210409"/>
    <lineage>
        <taxon>Eukaryota</taxon>
        <taxon>Metazoa</taxon>
        <taxon>Ecdysozoa</taxon>
        <taxon>Arthropoda</taxon>
        <taxon>Crustacea</taxon>
        <taxon>Multicrustacea</taxon>
        <taxon>Malacostraca</taxon>
        <taxon>Eumalacostraca</taxon>
        <taxon>Eucarida</taxon>
        <taxon>Decapoda</taxon>
        <taxon>Pleocyemata</taxon>
        <taxon>Brachyura</taxon>
        <taxon>Eubrachyura</taxon>
        <taxon>Portunoidea</taxon>
        <taxon>Portunidae</taxon>
        <taxon>Portuninae</taxon>
        <taxon>Portunus</taxon>
    </lineage>
</organism>
<protein>
    <submittedName>
        <fullName evidence="2">Uncharacterized protein</fullName>
    </submittedName>
</protein>
<feature type="region of interest" description="Disordered" evidence="1">
    <location>
        <begin position="146"/>
        <end position="186"/>
    </location>
</feature>
<dbReference type="Proteomes" id="UP000324222">
    <property type="component" value="Unassembled WGS sequence"/>
</dbReference>